<accession>A0A383VNL8</accession>
<dbReference type="AlphaFoldDB" id="A0A383VNL8"/>
<keyword evidence="1" id="KW-0472">Membrane</keyword>
<dbReference type="Proteomes" id="UP000256970">
    <property type="component" value="Unassembled WGS sequence"/>
</dbReference>
<name>A0A383VNL8_TETOB</name>
<keyword evidence="1" id="KW-1133">Transmembrane helix</keyword>
<keyword evidence="3" id="KW-1185">Reference proteome</keyword>
<evidence type="ECO:0000256" key="1">
    <source>
        <dbReference type="SAM" id="Phobius"/>
    </source>
</evidence>
<keyword evidence="1" id="KW-0812">Transmembrane</keyword>
<protein>
    <submittedName>
        <fullName evidence="2">Uncharacterized protein</fullName>
    </submittedName>
</protein>
<gene>
    <name evidence="2" type="ORF">BQ4739_LOCUS6458</name>
</gene>
<organism evidence="2 3">
    <name type="scientific">Tetradesmus obliquus</name>
    <name type="common">Green alga</name>
    <name type="synonym">Acutodesmus obliquus</name>
    <dbReference type="NCBI Taxonomy" id="3088"/>
    <lineage>
        <taxon>Eukaryota</taxon>
        <taxon>Viridiplantae</taxon>
        <taxon>Chlorophyta</taxon>
        <taxon>core chlorophytes</taxon>
        <taxon>Chlorophyceae</taxon>
        <taxon>CS clade</taxon>
        <taxon>Sphaeropleales</taxon>
        <taxon>Scenedesmaceae</taxon>
        <taxon>Tetradesmus</taxon>
    </lineage>
</organism>
<feature type="transmembrane region" description="Helical" evidence="1">
    <location>
        <begin position="62"/>
        <end position="88"/>
    </location>
</feature>
<dbReference type="EMBL" id="FNXT01000679">
    <property type="protein sequence ID" value="SZX66006.1"/>
    <property type="molecule type" value="Genomic_DNA"/>
</dbReference>
<reference evidence="2 3" key="1">
    <citation type="submission" date="2016-10" db="EMBL/GenBank/DDBJ databases">
        <authorList>
            <person name="Cai Z."/>
        </authorList>
    </citation>
    <scope>NUCLEOTIDE SEQUENCE [LARGE SCALE GENOMIC DNA]</scope>
</reference>
<evidence type="ECO:0000313" key="3">
    <source>
        <dbReference type="Proteomes" id="UP000256970"/>
    </source>
</evidence>
<feature type="transmembrane region" description="Helical" evidence="1">
    <location>
        <begin position="138"/>
        <end position="157"/>
    </location>
</feature>
<feature type="transmembrane region" description="Helical" evidence="1">
    <location>
        <begin position="21"/>
        <end position="42"/>
    </location>
</feature>
<sequence length="195" mass="19894">MSSSNVSAVKGWLVGLRSLQIAALLALSALYAIALTGFAAGLDMAKQGYFESATAVIEAVMAVGMGLMTVSLAFTLAAAALSITWLVYTLKPARRAAASCCGNHASCINFRHDVAWDSVFAVVYGLNVLAGVLQRGTLVGTIVSAIMTVLFIATAVLSSKMGRAVREVQQGHGVAVGTPAAAAGLAAPPKVVEVV</sequence>
<proteinExistence type="predicted"/>
<evidence type="ECO:0000313" key="2">
    <source>
        <dbReference type="EMBL" id="SZX66006.1"/>
    </source>
</evidence>